<feature type="repeat" description="TPR" evidence="5">
    <location>
        <begin position="696"/>
        <end position="729"/>
    </location>
</feature>
<comment type="subcellular location">
    <subcellularLocation>
        <location evidence="1">Membrane</location>
        <topology evidence="1">Multi-pass membrane protein</topology>
    </subcellularLocation>
</comment>
<feature type="transmembrane region" description="Helical" evidence="6">
    <location>
        <begin position="75"/>
        <end position="95"/>
    </location>
</feature>
<keyword evidence="4 6" id="KW-0472">Membrane</keyword>
<dbReference type="Pfam" id="PF13181">
    <property type="entry name" value="TPR_8"/>
    <property type="match status" value="1"/>
</dbReference>
<evidence type="ECO:0000256" key="6">
    <source>
        <dbReference type="SAM" id="Phobius"/>
    </source>
</evidence>
<evidence type="ECO:0000256" key="1">
    <source>
        <dbReference type="ARBA" id="ARBA00004141"/>
    </source>
</evidence>
<dbReference type="InterPro" id="IPR051533">
    <property type="entry name" value="WaaL-like"/>
</dbReference>
<keyword evidence="2 6" id="KW-0812">Transmembrane</keyword>
<dbReference type="InterPro" id="IPR019734">
    <property type="entry name" value="TPR_rpt"/>
</dbReference>
<evidence type="ECO:0000256" key="5">
    <source>
        <dbReference type="PROSITE-ProRule" id="PRU00339"/>
    </source>
</evidence>
<dbReference type="Pfam" id="PF04932">
    <property type="entry name" value="Wzy_C"/>
    <property type="match status" value="1"/>
</dbReference>
<feature type="transmembrane region" description="Helical" evidence="6">
    <location>
        <begin position="381"/>
        <end position="397"/>
    </location>
</feature>
<feature type="transmembrane region" description="Helical" evidence="6">
    <location>
        <begin position="350"/>
        <end position="369"/>
    </location>
</feature>
<dbReference type="InterPro" id="IPR011990">
    <property type="entry name" value="TPR-like_helical_dom_sf"/>
</dbReference>
<feature type="transmembrane region" description="Helical" evidence="6">
    <location>
        <begin position="439"/>
        <end position="457"/>
    </location>
</feature>
<dbReference type="Proteomes" id="UP000183192">
    <property type="component" value="Unassembled WGS sequence"/>
</dbReference>
<evidence type="ECO:0000259" key="7">
    <source>
        <dbReference type="Pfam" id="PF04932"/>
    </source>
</evidence>
<keyword evidence="5" id="KW-0802">TPR repeat</keyword>
<proteinExistence type="predicted"/>
<dbReference type="PROSITE" id="PS50005">
    <property type="entry name" value="TPR"/>
    <property type="match status" value="1"/>
</dbReference>
<evidence type="ECO:0000313" key="9">
    <source>
        <dbReference type="Proteomes" id="UP000183192"/>
    </source>
</evidence>
<feature type="transmembrane region" description="Helical" evidence="6">
    <location>
        <begin position="136"/>
        <end position="158"/>
    </location>
</feature>
<feature type="transmembrane region" description="Helical" evidence="6">
    <location>
        <begin position="212"/>
        <end position="233"/>
    </location>
</feature>
<comment type="caution">
    <text evidence="8">The sequence shown here is derived from an EMBL/GenBank/DDBJ whole genome shotgun (WGS) entry which is preliminary data.</text>
</comment>
<evidence type="ECO:0000256" key="3">
    <source>
        <dbReference type="ARBA" id="ARBA00022989"/>
    </source>
</evidence>
<dbReference type="GO" id="GO:0016020">
    <property type="term" value="C:membrane"/>
    <property type="evidence" value="ECO:0007669"/>
    <property type="project" value="UniProtKB-SubCell"/>
</dbReference>
<feature type="transmembrane region" description="Helical" evidence="6">
    <location>
        <begin position="38"/>
        <end position="55"/>
    </location>
</feature>
<protein>
    <recommendedName>
        <fullName evidence="7">O-antigen ligase-related domain-containing protein</fullName>
    </recommendedName>
</protein>
<dbReference type="SMART" id="SM00028">
    <property type="entry name" value="TPR"/>
    <property type="match status" value="3"/>
</dbReference>
<dbReference type="AlphaFoldDB" id="A0A1J4TAZ6"/>
<dbReference type="PANTHER" id="PTHR37422">
    <property type="entry name" value="TEICHURONIC ACID BIOSYNTHESIS PROTEIN TUAE"/>
    <property type="match status" value="1"/>
</dbReference>
<sequence length="745" mass="84439">MPKKIYLTILKSGIYLSFLSVFLVSGKLFFPYITTKQIFFNILTEILFFFWLVFIIQYPSYRPFIFVKGGLKKSLIPLGLVSFFIIITLSSILGVDFNLSFWGDAERMLGVFHVLHFLAFYFIIITVMLSWKDWYALMLVSVAAAAFVSIHALTVIAYSTVGNAAYVGGYLIFNIYFSLILFFRTDKKIFWRWLYPAAIILMLFALKNTGVAGAYVGLGSSAILALFLFGLLSRDKKVKIYILSAAVLSIVLITGIFLYRNNSTVRSVKFLDDVLSEISVGKNTFQTRLISWKTAWKDFPAHPLLGTGYGNFAITFDKYFDPSFYNYTRSETYFDRAHNNLIDIASTSGALGLLAYLSIFAAAGYYLVIGYRKDKIKLHDFVLLISLIIAYFVQNLAVFDSLVTYIPLMAMLGYIYWLARNDQEIDYIKDDSFNNKEIFAGFLIGLSVLIILFKYNIGPLRTFIGTIKGQIAFAQGDIAGGVEIYKGALSRHTVLDRDSRDSLVRSMTSVLLNESVSQSQLEDVLAFVEKMAEENIKYNPKDSLTQTELAQFFISAAQASKDDNEKFFSYLNQAMEAANKAIDSSPGRIPLYYVKAQIYKMRGDSDNAIVTLEYAAGLNEKYYDSFCNLAKYYFMARNEEKGFSAMDKCIDLGGAELLTPVDYVISLINFYIDKQNDWPRVVKLYERLVKMQPDQAVNWVKLAASYERIGEYGEAIEAARKSVELDPTLKDEVEQFINALGKISL</sequence>
<dbReference type="Gene3D" id="1.25.40.10">
    <property type="entry name" value="Tetratricopeptide repeat domain"/>
    <property type="match status" value="1"/>
</dbReference>
<evidence type="ECO:0000313" key="8">
    <source>
        <dbReference type="EMBL" id="OIO08672.1"/>
    </source>
</evidence>
<feature type="transmembrane region" description="Helical" evidence="6">
    <location>
        <begin position="12"/>
        <end position="32"/>
    </location>
</feature>
<organism evidence="8 9">
    <name type="scientific">Candidatus Falkowbacteria bacterium CG1_02_37_44</name>
    <dbReference type="NCBI Taxonomy" id="1805146"/>
    <lineage>
        <taxon>Bacteria</taxon>
        <taxon>Candidatus Falkowiibacteriota</taxon>
    </lineage>
</organism>
<dbReference type="PANTHER" id="PTHR37422:SF23">
    <property type="entry name" value="TEICHURONIC ACID BIOSYNTHESIS PROTEIN TUAE"/>
    <property type="match status" value="1"/>
</dbReference>
<dbReference type="InterPro" id="IPR007016">
    <property type="entry name" value="O-antigen_ligase-rel_domated"/>
</dbReference>
<feature type="transmembrane region" description="Helical" evidence="6">
    <location>
        <begin position="240"/>
        <end position="259"/>
    </location>
</feature>
<reference evidence="8 9" key="1">
    <citation type="journal article" date="2016" name="Environ. Microbiol.">
        <title>Genomic resolution of a cold subsurface aquifer community provides metabolic insights for novel microbes adapted to high CO concentrations.</title>
        <authorList>
            <person name="Probst A.J."/>
            <person name="Castelle C.J."/>
            <person name="Singh A."/>
            <person name="Brown C.T."/>
            <person name="Anantharaman K."/>
            <person name="Sharon I."/>
            <person name="Hug L.A."/>
            <person name="Burstein D."/>
            <person name="Emerson J.B."/>
            <person name="Thomas B.C."/>
            <person name="Banfield J.F."/>
        </authorList>
    </citation>
    <scope>NUCLEOTIDE SEQUENCE [LARGE SCALE GENOMIC DNA]</scope>
    <source>
        <strain evidence="8">CG1_02_37_44</strain>
    </source>
</reference>
<feature type="transmembrane region" description="Helical" evidence="6">
    <location>
        <begin position="403"/>
        <end position="419"/>
    </location>
</feature>
<feature type="domain" description="O-antigen ligase-related" evidence="7">
    <location>
        <begin position="197"/>
        <end position="357"/>
    </location>
</feature>
<dbReference type="STRING" id="1805146.AUJ27_00185"/>
<gene>
    <name evidence="8" type="ORF">AUJ27_00185</name>
</gene>
<feature type="transmembrane region" description="Helical" evidence="6">
    <location>
        <begin position="190"/>
        <end position="206"/>
    </location>
</feature>
<evidence type="ECO:0000256" key="2">
    <source>
        <dbReference type="ARBA" id="ARBA00022692"/>
    </source>
</evidence>
<dbReference type="EMBL" id="MNUU01000004">
    <property type="protein sequence ID" value="OIO08672.1"/>
    <property type="molecule type" value="Genomic_DNA"/>
</dbReference>
<keyword evidence="3 6" id="KW-1133">Transmembrane helix</keyword>
<dbReference type="SUPFAM" id="SSF48452">
    <property type="entry name" value="TPR-like"/>
    <property type="match status" value="1"/>
</dbReference>
<evidence type="ECO:0000256" key="4">
    <source>
        <dbReference type="ARBA" id="ARBA00023136"/>
    </source>
</evidence>
<accession>A0A1J4TAZ6</accession>
<feature type="transmembrane region" description="Helical" evidence="6">
    <location>
        <begin position="107"/>
        <end position="129"/>
    </location>
</feature>
<feature type="transmembrane region" description="Helical" evidence="6">
    <location>
        <begin position="164"/>
        <end position="183"/>
    </location>
</feature>
<name>A0A1J4TAZ6_9BACT</name>